<proteinExistence type="predicted"/>
<dbReference type="Proteomes" id="UP001151018">
    <property type="component" value="Unassembled WGS sequence"/>
</dbReference>
<evidence type="ECO:0000259" key="1">
    <source>
        <dbReference type="Pfam" id="PF01609"/>
    </source>
</evidence>
<name>A0A9X3KPB9_9HYPH</name>
<comment type="caution">
    <text evidence="2">The sequence shown here is derived from an EMBL/GenBank/DDBJ whole genome shotgun (WGS) entry which is preliminary data.</text>
</comment>
<dbReference type="GO" id="GO:0004803">
    <property type="term" value="F:transposase activity"/>
    <property type="evidence" value="ECO:0007669"/>
    <property type="project" value="InterPro"/>
</dbReference>
<evidence type="ECO:0000313" key="3">
    <source>
        <dbReference type="Proteomes" id="UP001151018"/>
    </source>
</evidence>
<evidence type="ECO:0000313" key="2">
    <source>
        <dbReference type="EMBL" id="MCZ7938419.1"/>
    </source>
</evidence>
<dbReference type="InterPro" id="IPR002559">
    <property type="entry name" value="Transposase_11"/>
</dbReference>
<protein>
    <submittedName>
        <fullName evidence="2">Transposase</fullName>
    </submittedName>
</protein>
<dbReference type="PANTHER" id="PTHR33258">
    <property type="entry name" value="TRANSPOSASE INSL FOR INSERTION SEQUENCE ELEMENT IS186A-RELATED"/>
    <property type="match status" value="1"/>
</dbReference>
<dbReference type="PANTHER" id="PTHR33258:SF1">
    <property type="entry name" value="TRANSPOSASE INSL FOR INSERTION SEQUENCE ELEMENT IS186A-RELATED"/>
    <property type="match status" value="1"/>
</dbReference>
<sequence>MHAAYDPSRSRFTYLDVSDAHGGEAFTRLPITEGDIFIGDRAYARAPSLAKLLATGADFIVRSGWHSIRLVTLDGNPVDWNAIYAPMKMGDIREIDVFVEHSGRKQRGKGKPLFRARLIIKRKDAEAAERALKTAKRGHQRRRYNQTMQPTTMAAAGFIMVLTSPPSSAMTAEVVLDTYRLRWQVELAFKRLKSGLGIDKLPAKDPQLARIWLMAHLILALMIDEAVNDVLDSPPLGMRTASTTSISLWRLHSLLRQVFSECHRCLFVARTDAYPFRRCRSTYLRPTATAPEPILYGKKGVVTAQPQLLPTAVSASIWRKPTKLSSRRPPERTARE</sequence>
<dbReference type="Pfam" id="PF01609">
    <property type="entry name" value="DDE_Tnp_1"/>
    <property type="match status" value="1"/>
</dbReference>
<dbReference type="AlphaFoldDB" id="A0A9X3KPB9"/>
<gene>
    <name evidence="2" type="ORF">O9X88_12735</name>
</gene>
<dbReference type="RefSeq" id="WP_269834996.1">
    <property type="nucleotide sequence ID" value="NZ_JAPZLR010000007.1"/>
</dbReference>
<accession>A0A9X3KPB9</accession>
<dbReference type="EMBL" id="JAPZLR010000007">
    <property type="protein sequence ID" value="MCZ7938419.1"/>
    <property type="molecule type" value="Genomic_DNA"/>
</dbReference>
<feature type="domain" description="Transposase IS4-like" evidence="1">
    <location>
        <begin position="2"/>
        <end position="221"/>
    </location>
</feature>
<dbReference type="SUPFAM" id="SSF53098">
    <property type="entry name" value="Ribonuclease H-like"/>
    <property type="match status" value="1"/>
</dbReference>
<dbReference type="InterPro" id="IPR012337">
    <property type="entry name" value="RNaseH-like_sf"/>
</dbReference>
<dbReference type="GO" id="GO:0006313">
    <property type="term" value="P:DNA transposition"/>
    <property type="evidence" value="ECO:0007669"/>
    <property type="project" value="InterPro"/>
</dbReference>
<dbReference type="GO" id="GO:0003677">
    <property type="term" value="F:DNA binding"/>
    <property type="evidence" value="ECO:0007669"/>
    <property type="project" value="InterPro"/>
</dbReference>
<reference evidence="2" key="1">
    <citation type="submission" date="2022-12" db="EMBL/GenBank/DDBJ databases">
        <title>Draft genome sequences of 22 rhizogenic Agrobacterium biovar 1 strains, the causative agent of hairy root disease.</title>
        <authorList>
            <person name="Kim N."/>
            <person name="Vargas P."/>
            <person name="Rediers H."/>
        </authorList>
    </citation>
    <scope>NUCLEOTIDE SEQUENCE</scope>
    <source>
        <strain evidence="2">ST15.13.006</strain>
    </source>
</reference>
<dbReference type="Gene3D" id="3.90.350.10">
    <property type="entry name" value="Transposase Inhibitor Protein From Tn5, Chain A, domain 1"/>
    <property type="match status" value="1"/>
</dbReference>
<organism evidence="2 3">
    <name type="scientific">Agrobacterium salinitolerans</name>
    <dbReference type="NCBI Taxonomy" id="1183413"/>
    <lineage>
        <taxon>Bacteria</taxon>
        <taxon>Pseudomonadati</taxon>
        <taxon>Pseudomonadota</taxon>
        <taxon>Alphaproteobacteria</taxon>
        <taxon>Hyphomicrobiales</taxon>
        <taxon>Rhizobiaceae</taxon>
        <taxon>Rhizobium/Agrobacterium group</taxon>
        <taxon>Agrobacterium</taxon>
    </lineage>
</organism>